<evidence type="ECO:0000313" key="2">
    <source>
        <dbReference type="Proteomes" id="UP000494106"/>
    </source>
</evidence>
<organism evidence="1 2">
    <name type="scientific">Arctia plantaginis</name>
    <name type="common">Wood tiger moth</name>
    <name type="synonym">Phalaena plantaginis</name>
    <dbReference type="NCBI Taxonomy" id="874455"/>
    <lineage>
        <taxon>Eukaryota</taxon>
        <taxon>Metazoa</taxon>
        <taxon>Ecdysozoa</taxon>
        <taxon>Arthropoda</taxon>
        <taxon>Hexapoda</taxon>
        <taxon>Insecta</taxon>
        <taxon>Pterygota</taxon>
        <taxon>Neoptera</taxon>
        <taxon>Endopterygota</taxon>
        <taxon>Lepidoptera</taxon>
        <taxon>Glossata</taxon>
        <taxon>Ditrysia</taxon>
        <taxon>Noctuoidea</taxon>
        <taxon>Erebidae</taxon>
        <taxon>Arctiinae</taxon>
        <taxon>Arctia</taxon>
    </lineage>
</organism>
<protein>
    <submittedName>
        <fullName evidence="1">Uncharacterized protein</fullName>
    </submittedName>
</protein>
<comment type="caution">
    <text evidence="1">The sequence shown here is derived from an EMBL/GenBank/DDBJ whole genome shotgun (WGS) entry which is preliminary data.</text>
</comment>
<dbReference type="AlphaFoldDB" id="A0A8S0YZU7"/>
<reference evidence="1 2" key="1">
    <citation type="submission" date="2020-04" db="EMBL/GenBank/DDBJ databases">
        <authorList>
            <person name="Wallbank WR R."/>
            <person name="Pardo Diaz C."/>
            <person name="Kozak K."/>
            <person name="Martin S."/>
            <person name="Jiggins C."/>
            <person name="Moest M."/>
            <person name="Warren A I."/>
            <person name="Byers J.R.P. K."/>
            <person name="Montejo-Kovacevich G."/>
            <person name="Yen C E."/>
        </authorList>
    </citation>
    <scope>NUCLEOTIDE SEQUENCE [LARGE SCALE GENOMIC DNA]</scope>
</reference>
<dbReference type="Proteomes" id="UP000494106">
    <property type="component" value="Unassembled WGS sequence"/>
</dbReference>
<proteinExistence type="predicted"/>
<evidence type="ECO:0000313" key="1">
    <source>
        <dbReference type="EMBL" id="CAB3225347.1"/>
    </source>
</evidence>
<name>A0A8S0YZU7_ARCPL</name>
<sequence length="125" mass="14018">MSMLRTYQEYPIVTRMFLVDNSKRGAGFGQRCATSRVLHNHAEGDADLKSSRPGVRTCPPALWLARFARSRTLAAFTANERASRDSVLSPSRRSTSTRALSIEHFLSLELNFNTSLLASHFSTKR</sequence>
<accession>A0A8S0YZU7</accession>
<keyword evidence="2" id="KW-1185">Reference proteome</keyword>
<gene>
    <name evidence="1" type="ORF">APLA_LOCUS2470</name>
</gene>
<dbReference type="EMBL" id="CADEBC010000205">
    <property type="protein sequence ID" value="CAB3225347.1"/>
    <property type="molecule type" value="Genomic_DNA"/>
</dbReference>